<dbReference type="InterPro" id="IPR041263">
    <property type="entry name" value="Gasdermin_PUB"/>
</dbReference>
<dbReference type="GO" id="GO:0001786">
    <property type="term" value="F:phosphatidylserine binding"/>
    <property type="evidence" value="ECO:0007669"/>
    <property type="project" value="TreeGrafter"/>
</dbReference>
<evidence type="ECO:0000256" key="4">
    <source>
        <dbReference type="ARBA" id="ARBA00022452"/>
    </source>
</evidence>
<evidence type="ECO:0000256" key="6">
    <source>
        <dbReference type="ARBA" id="ARBA00022490"/>
    </source>
</evidence>
<dbReference type="GO" id="GO:0005886">
    <property type="term" value="C:plasma membrane"/>
    <property type="evidence" value="ECO:0007669"/>
    <property type="project" value="UniProtKB-SubCell"/>
</dbReference>
<evidence type="ECO:0000256" key="3">
    <source>
        <dbReference type="ARBA" id="ARBA00009279"/>
    </source>
</evidence>
<gene>
    <name evidence="14" type="ORF">H671_2g6376</name>
</gene>
<keyword evidence="9" id="KW-0472">Membrane</keyword>
<evidence type="ECO:0000259" key="13">
    <source>
        <dbReference type="Pfam" id="PF17708"/>
    </source>
</evidence>
<dbReference type="Proteomes" id="UP000030759">
    <property type="component" value="Unassembled WGS sequence"/>
</dbReference>
<comment type="subcellular location">
    <subcellularLocation>
        <location evidence="2">Cell membrane</location>
        <topology evidence="2">Multi-pass membrane protein</topology>
    </subcellularLocation>
    <subcellularLocation>
        <location evidence="1">Cytoplasm</location>
        <location evidence="1">Cytosol</location>
    </subcellularLocation>
</comment>
<dbReference type="GO" id="GO:0072559">
    <property type="term" value="C:NLRP3 inflammasome complex"/>
    <property type="evidence" value="ECO:0007669"/>
    <property type="project" value="TreeGrafter"/>
</dbReference>
<keyword evidence="5" id="KW-1003">Cell membrane</keyword>
<dbReference type="GO" id="GO:0070269">
    <property type="term" value="P:pyroptotic inflammatory response"/>
    <property type="evidence" value="ECO:0007669"/>
    <property type="project" value="TreeGrafter"/>
</dbReference>
<dbReference type="Pfam" id="PF04598">
    <property type="entry name" value="Gasdermin"/>
    <property type="match status" value="1"/>
</dbReference>
<reference evidence="15" key="1">
    <citation type="journal article" date="2013" name="Nat. Biotechnol.">
        <title>Chinese hamster genome sequenced from sorted chromosomes.</title>
        <authorList>
            <person name="Brinkrolf K."/>
            <person name="Rupp O."/>
            <person name="Laux H."/>
            <person name="Kollin F."/>
            <person name="Ernst W."/>
            <person name="Linke B."/>
            <person name="Kofler R."/>
            <person name="Romand S."/>
            <person name="Hesse F."/>
            <person name="Budach W.E."/>
            <person name="Galosy S."/>
            <person name="Muller D."/>
            <person name="Noll T."/>
            <person name="Wienberg J."/>
            <person name="Jostock T."/>
            <person name="Leonard M."/>
            <person name="Grillari J."/>
            <person name="Tauch A."/>
            <person name="Goesmann A."/>
            <person name="Helk B."/>
            <person name="Mott J.E."/>
            <person name="Puhler A."/>
            <person name="Borth N."/>
        </authorList>
    </citation>
    <scope>NUCLEOTIDE SEQUENCE [LARGE SCALE GENOMIC DNA]</scope>
    <source>
        <strain evidence="15">17A/GY</strain>
    </source>
</reference>
<dbReference type="InterPro" id="IPR040460">
    <property type="entry name" value="Gasdermin_pore"/>
</dbReference>
<keyword evidence="6" id="KW-0963">Cytoplasm</keyword>
<dbReference type="GO" id="GO:0070273">
    <property type="term" value="F:phosphatidylinositol-4-phosphate binding"/>
    <property type="evidence" value="ECO:0007669"/>
    <property type="project" value="TreeGrafter"/>
</dbReference>
<evidence type="ECO:0000313" key="14">
    <source>
        <dbReference type="EMBL" id="ERE83897.1"/>
    </source>
</evidence>
<organism evidence="14 15">
    <name type="scientific">Cricetulus griseus</name>
    <name type="common">Chinese hamster</name>
    <name type="synonym">Cricetulus barabensis griseus</name>
    <dbReference type="NCBI Taxonomy" id="10029"/>
    <lineage>
        <taxon>Eukaryota</taxon>
        <taxon>Metazoa</taxon>
        <taxon>Chordata</taxon>
        <taxon>Craniata</taxon>
        <taxon>Vertebrata</taxon>
        <taxon>Euteleostomi</taxon>
        <taxon>Mammalia</taxon>
        <taxon>Eutheria</taxon>
        <taxon>Euarchontoglires</taxon>
        <taxon>Glires</taxon>
        <taxon>Rodentia</taxon>
        <taxon>Myomorpha</taxon>
        <taxon>Muroidea</taxon>
        <taxon>Cricetidae</taxon>
        <taxon>Cricetinae</taxon>
        <taxon>Cricetulus</taxon>
    </lineage>
</organism>
<proteinExistence type="inferred from homology"/>
<evidence type="ECO:0000256" key="8">
    <source>
        <dbReference type="ARBA" id="ARBA00022692"/>
    </source>
</evidence>
<evidence type="ECO:0000256" key="1">
    <source>
        <dbReference type="ARBA" id="ARBA00004514"/>
    </source>
</evidence>
<keyword evidence="7" id="KW-1210">Necrosis</keyword>
<keyword evidence="11" id="KW-0449">Lipoprotein</keyword>
<dbReference type="Pfam" id="PF17708">
    <property type="entry name" value="Gasdermin_C"/>
    <property type="match status" value="1"/>
</dbReference>
<dbReference type="PANTHER" id="PTHR16399:SF15">
    <property type="entry name" value="GASDERMIN-D"/>
    <property type="match status" value="1"/>
</dbReference>
<feature type="domain" description="Gasdermin PUB" evidence="13">
    <location>
        <begin position="357"/>
        <end position="528"/>
    </location>
</feature>
<dbReference type="GO" id="GO:0005546">
    <property type="term" value="F:phosphatidylinositol-4,5-bisphosphate binding"/>
    <property type="evidence" value="ECO:0007669"/>
    <property type="project" value="TreeGrafter"/>
</dbReference>
<keyword evidence="8" id="KW-0812">Transmembrane</keyword>
<accession>A0A061IHU2</accession>
<evidence type="ECO:0000256" key="7">
    <source>
        <dbReference type="ARBA" id="ARBA00022590"/>
    </source>
</evidence>
<evidence type="ECO:0000256" key="5">
    <source>
        <dbReference type="ARBA" id="ARBA00022475"/>
    </source>
</evidence>
<keyword evidence="10" id="KW-0564">Palmitate</keyword>
<dbReference type="GO" id="GO:0042742">
    <property type="term" value="P:defense response to bacterium"/>
    <property type="evidence" value="ECO:0007669"/>
    <property type="project" value="TreeGrafter"/>
</dbReference>
<evidence type="ECO:0000313" key="15">
    <source>
        <dbReference type="Proteomes" id="UP000030759"/>
    </source>
</evidence>
<evidence type="ECO:0000256" key="10">
    <source>
        <dbReference type="ARBA" id="ARBA00023139"/>
    </source>
</evidence>
<comment type="similarity">
    <text evidence="3">Belongs to the gasdermin family.</text>
</comment>
<protein>
    <submittedName>
        <fullName evidence="14">Gasdermin-D</fullName>
    </submittedName>
</protein>
<evidence type="ECO:0000256" key="11">
    <source>
        <dbReference type="ARBA" id="ARBA00023288"/>
    </source>
</evidence>
<name>A0A061IHU2_CRIGR</name>
<dbReference type="InterPro" id="IPR007677">
    <property type="entry name" value="Gasdermin"/>
</dbReference>
<dbReference type="GO" id="GO:0012501">
    <property type="term" value="P:programmed cell death"/>
    <property type="evidence" value="ECO:0007669"/>
    <property type="project" value="UniProtKB-KW"/>
</dbReference>
<keyword evidence="4" id="KW-1134">Transmembrane beta strand</keyword>
<sequence length="556" mass="61499">MGTYSDIIGTQNAYPIAPIAAVCSASPPPRSAAYSTPLKAEGGDKEDISCNSIVFNLIKNLRRKITLLGIMPSAFEEVVKSVIKEVDRKGELIPVDSLRNSTSIRPYCLLSRKLSSSWFWKPRYRCVNLSIKDILEPNAPEPEPECCGRFCVSDAVDGNIQGRVALESTGQGKISGAAAMSGSCSASINMCLLRVTQNTWNVMQHERQLQTPEHKILEQLRSRGDDVFVVTEVLQTEEDVQVTQTLSKEGLGQFALPGAVCLQGEGKGYLNQKKMVTIPAGSILAFRVAQLLIDPKWDILLIPNEKKRTFELPPSSHRREDGQRQHAFNLLATLRSMGERLKLLTDGTHEEQVTREDFQGLRTEVEAASTELGHLEMELRQQLLMDIGRILHDQPSMEVLEASLEQGLCHGRQMEPLDGPAGSILEYLVLPSGELVPELAAPIFYLLGALTVLSETQQQLLAKALETTVLSKQLELVEHILEQSTPWQEQRFVSLAPRLCGNSWDEEAPTWVLLEECGLTLQVDTPQVHWEPKSQGPTCALYASLALLSSLSQKPC</sequence>
<feature type="domain" description="Gasdermin pore forming" evidence="12">
    <location>
        <begin position="74"/>
        <end position="311"/>
    </location>
</feature>
<dbReference type="AlphaFoldDB" id="A0A061IHU2"/>
<evidence type="ECO:0000259" key="12">
    <source>
        <dbReference type="Pfam" id="PF04598"/>
    </source>
</evidence>
<dbReference type="EMBL" id="KE668410">
    <property type="protein sequence ID" value="ERE83897.1"/>
    <property type="molecule type" value="Genomic_DNA"/>
</dbReference>
<evidence type="ECO:0000256" key="2">
    <source>
        <dbReference type="ARBA" id="ARBA00004651"/>
    </source>
</evidence>
<evidence type="ECO:0000256" key="9">
    <source>
        <dbReference type="ARBA" id="ARBA00023136"/>
    </source>
</evidence>
<dbReference type="PANTHER" id="PTHR16399">
    <property type="entry name" value="GASDERMIN"/>
    <property type="match status" value="1"/>
</dbReference>